<feature type="transmembrane region" description="Helical" evidence="6">
    <location>
        <begin position="149"/>
        <end position="172"/>
    </location>
</feature>
<evidence type="ECO:0000256" key="6">
    <source>
        <dbReference type="PIRNR" id="PIRNR018968"/>
    </source>
</evidence>
<dbReference type="AlphaFoldDB" id="A0A6N3FJN8"/>
<dbReference type="PANTHER" id="PTHR46795">
    <property type="entry name" value="ABC TRANSPORTER PERMEASE-RELATED-RELATED"/>
    <property type="match status" value="1"/>
</dbReference>
<feature type="transmembrane region" description="Helical" evidence="6">
    <location>
        <begin position="548"/>
        <end position="570"/>
    </location>
</feature>
<evidence type="ECO:0000256" key="3">
    <source>
        <dbReference type="ARBA" id="ARBA00022692"/>
    </source>
</evidence>
<evidence type="ECO:0000256" key="5">
    <source>
        <dbReference type="ARBA" id="ARBA00023136"/>
    </source>
</evidence>
<feature type="transmembrane region" description="Helical" evidence="6">
    <location>
        <begin position="286"/>
        <end position="311"/>
    </location>
</feature>
<keyword evidence="2 6" id="KW-1003">Cell membrane</keyword>
<feature type="transmembrane region" description="Helical" evidence="6">
    <location>
        <begin position="201"/>
        <end position="219"/>
    </location>
</feature>
<evidence type="ECO:0000256" key="2">
    <source>
        <dbReference type="ARBA" id="ARBA00022475"/>
    </source>
</evidence>
<dbReference type="EMBL" id="CACRUE010000044">
    <property type="protein sequence ID" value="VYU51773.1"/>
    <property type="molecule type" value="Genomic_DNA"/>
</dbReference>
<feature type="domain" description="ABC3 transporter permease C-terminal" evidence="7">
    <location>
        <begin position="65"/>
        <end position="176"/>
    </location>
</feature>
<feature type="transmembrane region" description="Helical" evidence="6">
    <location>
        <begin position="103"/>
        <end position="129"/>
    </location>
</feature>
<feature type="transmembrane region" description="Helical" evidence="6">
    <location>
        <begin position="604"/>
        <end position="626"/>
    </location>
</feature>
<organism evidence="8">
    <name type="scientific">Intestinibacter bartlettii</name>
    <dbReference type="NCBI Taxonomy" id="261299"/>
    <lineage>
        <taxon>Bacteria</taxon>
        <taxon>Bacillati</taxon>
        <taxon>Bacillota</taxon>
        <taxon>Clostridia</taxon>
        <taxon>Peptostreptococcales</taxon>
        <taxon>Peptostreptococcaceae</taxon>
        <taxon>Intestinibacter</taxon>
    </lineage>
</organism>
<dbReference type="PANTHER" id="PTHR46795:SF3">
    <property type="entry name" value="ABC TRANSPORTER PERMEASE"/>
    <property type="match status" value="1"/>
</dbReference>
<keyword evidence="5 6" id="KW-0472">Membrane</keyword>
<dbReference type="InterPro" id="IPR027022">
    <property type="entry name" value="ABC_permease_BceB-typ"/>
</dbReference>
<evidence type="ECO:0000313" key="8">
    <source>
        <dbReference type="EMBL" id="VYU51773.1"/>
    </source>
</evidence>
<dbReference type="GO" id="GO:0055085">
    <property type="term" value="P:transmembrane transport"/>
    <property type="evidence" value="ECO:0007669"/>
    <property type="project" value="UniProtKB-UniRule"/>
</dbReference>
<evidence type="ECO:0000256" key="1">
    <source>
        <dbReference type="ARBA" id="ARBA00004651"/>
    </source>
</evidence>
<dbReference type="PIRSF" id="PIRSF018968">
    <property type="entry name" value="ABC_permease_BceB"/>
    <property type="match status" value="1"/>
</dbReference>
<protein>
    <submittedName>
        <fullName evidence="8">Bacitracin export permease protein BceB</fullName>
    </submittedName>
</protein>
<feature type="transmembrane region" description="Helical" evidence="6">
    <location>
        <begin position="59"/>
        <end position="82"/>
    </location>
</feature>
<dbReference type="Pfam" id="PF02687">
    <property type="entry name" value="FtsX"/>
    <property type="match status" value="1"/>
</dbReference>
<keyword evidence="4 6" id="KW-1133">Transmembrane helix</keyword>
<gene>
    <name evidence="8" type="primary">bceB_1</name>
    <name evidence="8" type="ORF">IBLFYP30_00422</name>
</gene>
<name>A0A6N3FJN8_9FIRM</name>
<accession>A0A6N3FJN8</accession>
<dbReference type="InterPro" id="IPR003838">
    <property type="entry name" value="ABC3_permease_C"/>
</dbReference>
<evidence type="ECO:0000259" key="7">
    <source>
        <dbReference type="Pfam" id="PF02687"/>
    </source>
</evidence>
<evidence type="ECO:0000256" key="4">
    <source>
        <dbReference type="ARBA" id="ARBA00022989"/>
    </source>
</evidence>
<dbReference type="InterPro" id="IPR052536">
    <property type="entry name" value="ABC-4_Integral_Memb_Prot"/>
</dbReference>
<feature type="transmembrane region" description="Helical" evidence="6">
    <location>
        <begin position="225"/>
        <end position="254"/>
    </location>
</feature>
<comment type="subcellular location">
    <subcellularLocation>
        <location evidence="1 6">Cell membrane</location>
        <topology evidence="1 6">Multi-pass membrane protein</topology>
    </subcellularLocation>
</comment>
<sequence>MNRFFYFKLAITNIKKNAKTYVPYIITSILTICMFYIICSLSNNPDLTKATGTGTMSEVLFLGTIVCGIFAVIFLFYTNSFLMKRRKKEFGLYNILGMEKKHISRVVLCETLIISVISLVFGLLVGILFDKLMLLVLLSMFSVKIPLGFYISSASLNSTFILFAGIFLLIFLNSIRQIHLAKPIELLQGGTVGEKEPKAKWFIALLGFICLGTGYYIAVTTTNPIAALMLFFVAVILVIIGTYLLFTAGSIVLLKALRKNKNYYYKTKHFISVSGMIYRMKQNAVGLANICVLSTMVLVMLSSTFSLWYGMNDIVDNYYPREFQFTPSEFSDKDIKNLKAWINNTLDDFDQKPTDTIEYTTLNFACIGKGDTFIVDKANSTYSNIADDISTLSFVTLDDYNKIFNSNVKLNDDEVLICSSSEKYTEPQLKVFNYTFKVKNTFDNFPTDQYVAANIAKNHVVVVKNIDILKNINKLQQKVYGDMASDIKYFYFFNVDTTAENILKINDKFIDEIRAMANYPKYTNKYIYQGKIDCREDSRNNLIALNGGLLFIGVFLGVLFMIATILIMYYKQISEGYDDKERFAIMQKVGISHKEIKKSIHSQVLTVFFLPLIVAGIHIAFAFPFITKILAILNLTNIKLFVISTCGSFLIFAIFYGIVYRITARSYYKIVS</sequence>
<keyword evidence="6" id="KW-0813">Transport</keyword>
<reference evidence="8" key="1">
    <citation type="submission" date="2019-11" db="EMBL/GenBank/DDBJ databases">
        <authorList>
            <person name="Feng L."/>
        </authorList>
    </citation>
    <scope>NUCLEOTIDE SEQUENCE</scope>
    <source>
        <strain evidence="8">IbartlettiiLFYP30</strain>
    </source>
</reference>
<proteinExistence type="inferred from homology"/>
<comment type="similarity">
    <text evidence="6">Belongs to the ABC-4 integral membrane protein family.</text>
</comment>
<keyword evidence="3 6" id="KW-0812">Transmembrane</keyword>
<feature type="transmembrane region" description="Helical" evidence="6">
    <location>
        <begin position="638"/>
        <end position="659"/>
    </location>
</feature>
<feature type="transmembrane region" description="Helical" evidence="6">
    <location>
        <begin position="21"/>
        <end position="39"/>
    </location>
</feature>
<dbReference type="GO" id="GO:0005886">
    <property type="term" value="C:plasma membrane"/>
    <property type="evidence" value="ECO:0007669"/>
    <property type="project" value="UniProtKB-SubCell"/>
</dbReference>
<dbReference type="RefSeq" id="WP_024037911.1">
    <property type="nucleotide sequence ID" value="NZ_CACRUE010000044.1"/>
</dbReference>